<accession>A0AAW2GBJ3</accession>
<keyword evidence="2" id="KW-1185">Reference proteome</keyword>
<protein>
    <submittedName>
        <fullName evidence="1">Uncharacterized protein</fullName>
    </submittedName>
</protein>
<dbReference type="AlphaFoldDB" id="A0AAW2GBJ3"/>
<dbReference type="EMBL" id="JADYXP020000005">
    <property type="protein sequence ID" value="KAL0124586.1"/>
    <property type="molecule type" value="Genomic_DNA"/>
</dbReference>
<proteinExistence type="predicted"/>
<sequence>MNETTRVYGYTLTTPTLCSLQVLQCRLFTVLRRHFSTSLSCIFCKCDITIKKEIFILINKFLTEQWRSVLFQLISIIYNIMSNLGNINSIGKSCNIRLVIDIFRDLEKLIQIKKKKQKKIEKKKNIEKKDIKFNIF</sequence>
<evidence type="ECO:0000313" key="1">
    <source>
        <dbReference type="EMBL" id="KAL0124586.1"/>
    </source>
</evidence>
<evidence type="ECO:0000313" key="2">
    <source>
        <dbReference type="Proteomes" id="UP001430953"/>
    </source>
</evidence>
<comment type="caution">
    <text evidence="1">The sequence shown here is derived from an EMBL/GenBank/DDBJ whole genome shotgun (WGS) entry which is preliminary data.</text>
</comment>
<organism evidence="1 2">
    <name type="scientific">Cardiocondyla obscurior</name>
    <dbReference type="NCBI Taxonomy" id="286306"/>
    <lineage>
        <taxon>Eukaryota</taxon>
        <taxon>Metazoa</taxon>
        <taxon>Ecdysozoa</taxon>
        <taxon>Arthropoda</taxon>
        <taxon>Hexapoda</taxon>
        <taxon>Insecta</taxon>
        <taxon>Pterygota</taxon>
        <taxon>Neoptera</taxon>
        <taxon>Endopterygota</taxon>
        <taxon>Hymenoptera</taxon>
        <taxon>Apocrita</taxon>
        <taxon>Aculeata</taxon>
        <taxon>Formicoidea</taxon>
        <taxon>Formicidae</taxon>
        <taxon>Myrmicinae</taxon>
        <taxon>Cardiocondyla</taxon>
    </lineage>
</organism>
<gene>
    <name evidence="1" type="ORF">PUN28_006441</name>
</gene>
<name>A0AAW2GBJ3_9HYME</name>
<dbReference type="Proteomes" id="UP001430953">
    <property type="component" value="Unassembled WGS sequence"/>
</dbReference>
<reference evidence="1 2" key="1">
    <citation type="submission" date="2023-03" db="EMBL/GenBank/DDBJ databases">
        <title>High recombination rates correlate with genetic variation in Cardiocondyla obscurior ants.</title>
        <authorList>
            <person name="Errbii M."/>
        </authorList>
    </citation>
    <scope>NUCLEOTIDE SEQUENCE [LARGE SCALE GENOMIC DNA]</scope>
    <source>
        <strain evidence="1">Alpha-2009</strain>
        <tissue evidence="1">Whole body</tissue>
    </source>
</reference>